<protein>
    <submittedName>
        <fullName evidence="1">Uncharacterized protein</fullName>
    </submittedName>
</protein>
<name>A0A974ZTQ4_9NOCA</name>
<keyword evidence="2" id="KW-1185">Reference proteome</keyword>
<organism evidence="1 2">
    <name type="scientific">Rhodococcus pseudokoreensis</name>
    <dbReference type="NCBI Taxonomy" id="2811421"/>
    <lineage>
        <taxon>Bacteria</taxon>
        <taxon>Bacillati</taxon>
        <taxon>Actinomycetota</taxon>
        <taxon>Actinomycetes</taxon>
        <taxon>Mycobacteriales</taxon>
        <taxon>Nocardiaceae</taxon>
        <taxon>Rhodococcus</taxon>
    </lineage>
</organism>
<sequence length="45" mass="4710">MVRRDPRGAALVANSGAGFGILDVVCATPWDYGNDPDSIFSTLAL</sequence>
<gene>
    <name evidence="1" type="ORF">JWS13_16565</name>
</gene>
<accession>A0A974ZTQ4</accession>
<evidence type="ECO:0000313" key="2">
    <source>
        <dbReference type="Proteomes" id="UP000662986"/>
    </source>
</evidence>
<dbReference type="Proteomes" id="UP000662986">
    <property type="component" value="Chromosome"/>
</dbReference>
<reference evidence="1 2" key="1">
    <citation type="journal article" date="2021" name="Microbiol. Resour. Announc.">
        <title>Complete Genome Sequences of Two Rhodococcus sp. Strains with Large and Linear Chromosomes, Isolated from Apple Rhizosphere.</title>
        <authorList>
            <person name="Benning S."/>
            <person name="Brugnone N."/>
            <person name="Siani R."/>
            <person name="Kublik S."/>
            <person name="Schloter M."/>
            <person name="Rad V."/>
        </authorList>
    </citation>
    <scope>NUCLEOTIDE SEQUENCE [LARGE SCALE GENOMIC DNA]</scope>
    <source>
        <strain evidence="1 2">R79</strain>
    </source>
</reference>
<dbReference type="RefSeq" id="WP_206006614.1">
    <property type="nucleotide sequence ID" value="NZ_CP070619.1"/>
</dbReference>
<evidence type="ECO:0000313" key="1">
    <source>
        <dbReference type="EMBL" id="QSE90115.1"/>
    </source>
</evidence>
<proteinExistence type="predicted"/>
<dbReference type="EMBL" id="CP070619">
    <property type="protein sequence ID" value="QSE90115.1"/>
    <property type="molecule type" value="Genomic_DNA"/>
</dbReference>
<reference evidence="1 2" key="2">
    <citation type="journal article" date="2022" name="Arch. Microbiol.">
        <title>Rhodococcus pseudokoreensis sp. nov. isolated from the rhizosphere of young M26 apple rootstocks.</title>
        <authorList>
            <person name="Kampfer P."/>
            <person name="Glaeser S.P."/>
            <person name="Blom J."/>
            <person name="Wolf J."/>
            <person name="Benning S."/>
            <person name="Schloter M."/>
            <person name="Neumann-Schaal M."/>
        </authorList>
    </citation>
    <scope>NUCLEOTIDE SEQUENCE [LARGE SCALE GENOMIC DNA]</scope>
    <source>
        <strain evidence="1 2">R79</strain>
    </source>
</reference>